<dbReference type="InterPro" id="IPR012349">
    <property type="entry name" value="Split_barrel_FMN-bd"/>
</dbReference>
<gene>
    <name evidence="1" type="ORF">BLA60_19805</name>
</gene>
<evidence type="ECO:0008006" key="3">
    <source>
        <dbReference type="Google" id="ProtNLM"/>
    </source>
</evidence>
<reference evidence="1 2" key="1">
    <citation type="submission" date="2016-12" db="EMBL/GenBank/DDBJ databases">
        <title>The draft genome sequence of Actinophytocola xinjiangensis.</title>
        <authorList>
            <person name="Wang W."/>
            <person name="Yuan L."/>
        </authorList>
    </citation>
    <scope>NUCLEOTIDE SEQUENCE [LARGE SCALE GENOMIC DNA]</scope>
    <source>
        <strain evidence="1 2">CGMCC 4.4663</strain>
    </source>
</reference>
<protein>
    <recommendedName>
        <fullName evidence="3">Pyridoxamine 5'-phosphate oxidase-like protein</fullName>
    </recommendedName>
</protein>
<dbReference type="Proteomes" id="UP000185696">
    <property type="component" value="Unassembled WGS sequence"/>
</dbReference>
<dbReference type="OrthoDB" id="7062584at2"/>
<evidence type="ECO:0000313" key="2">
    <source>
        <dbReference type="Proteomes" id="UP000185696"/>
    </source>
</evidence>
<name>A0A7Z0WKD7_9PSEU</name>
<proteinExistence type="predicted"/>
<keyword evidence="2" id="KW-1185">Reference proteome</keyword>
<dbReference type="Gene3D" id="2.30.110.10">
    <property type="entry name" value="Electron Transport, Fmn-binding Protein, Chain A"/>
    <property type="match status" value="1"/>
</dbReference>
<sequence>MRGEPRRAAELTRPESLRLLDLVPIGRIVYTVRALPAILPVSHLIDDGMVVVRTHIGAECAGSVVAYQADQIDVHARTGWSVTVTGVARRVLDLDEIAAYESRLAPLIEAHGVETIRIYPEIVTGYRLVNGVEH</sequence>
<comment type="caution">
    <text evidence="1">The sequence shown here is derived from an EMBL/GenBank/DDBJ whole genome shotgun (WGS) entry which is preliminary data.</text>
</comment>
<evidence type="ECO:0000313" key="1">
    <source>
        <dbReference type="EMBL" id="OLF09416.1"/>
    </source>
</evidence>
<dbReference type="SUPFAM" id="SSF50475">
    <property type="entry name" value="FMN-binding split barrel"/>
    <property type="match status" value="1"/>
</dbReference>
<dbReference type="InterPro" id="IPR024747">
    <property type="entry name" value="Pyridox_Oxase-rel"/>
</dbReference>
<organism evidence="1 2">
    <name type="scientific">Actinophytocola xinjiangensis</name>
    <dbReference type="NCBI Taxonomy" id="485602"/>
    <lineage>
        <taxon>Bacteria</taxon>
        <taxon>Bacillati</taxon>
        <taxon>Actinomycetota</taxon>
        <taxon>Actinomycetes</taxon>
        <taxon>Pseudonocardiales</taxon>
        <taxon>Pseudonocardiaceae</taxon>
    </lineage>
</organism>
<dbReference type="EMBL" id="MSIF01000009">
    <property type="protein sequence ID" value="OLF09416.1"/>
    <property type="molecule type" value="Genomic_DNA"/>
</dbReference>
<dbReference type="RefSeq" id="WP_075134409.1">
    <property type="nucleotide sequence ID" value="NZ_MSIF01000009.1"/>
</dbReference>
<dbReference type="AlphaFoldDB" id="A0A7Z0WKD7"/>
<accession>A0A7Z0WKD7</accession>
<dbReference type="Pfam" id="PF12900">
    <property type="entry name" value="Pyridox_ox_2"/>
    <property type="match status" value="1"/>
</dbReference>